<dbReference type="InterPro" id="IPR037407">
    <property type="entry name" value="MLP_fam"/>
</dbReference>
<proteinExistence type="predicted"/>
<dbReference type="EMBL" id="BAAARV010000046">
    <property type="protein sequence ID" value="GAA2359905.1"/>
    <property type="molecule type" value="Genomic_DNA"/>
</dbReference>
<protein>
    <submittedName>
        <fullName evidence="2">MbtH family protein</fullName>
    </submittedName>
</protein>
<evidence type="ECO:0000259" key="1">
    <source>
        <dbReference type="SMART" id="SM00923"/>
    </source>
</evidence>
<accession>A0ABP5TRT8</accession>
<keyword evidence="3" id="KW-1185">Reference proteome</keyword>
<comment type="caution">
    <text evidence="2">The sequence shown here is derived from an EMBL/GenBank/DDBJ whole genome shotgun (WGS) entry which is preliminary data.</text>
</comment>
<evidence type="ECO:0000313" key="3">
    <source>
        <dbReference type="Proteomes" id="UP001501444"/>
    </source>
</evidence>
<gene>
    <name evidence="2" type="ORF">GCM10010170_054470</name>
</gene>
<sequence length="86" mass="9449">MTNPFDDPDGRYLVVVNDEGQHALWPAHLDVPAGWSVACAETDRESALRYVEQHWTDMRPKSLVAALEAAQSTSPGIAEDNTLARS</sequence>
<dbReference type="Pfam" id="PF03621">
    <property type="entry name" value="MbtH"/>
    <property type="match status" value="1"/>
</dbReference>
<reference evidence="3" key="1">
    <citation type="journal article" date="2019" name="Int. J. Syst. Evol. Microbiol.">
        <title>The Global Catalogue of Microorganisms (GCM) 10K type strain sequencing project: providing services to taxonomists for standard genome sequencing and annotation.</title>
        <authorList>
            <consortium name="The Broad Institute Genomics Platform"/>
            <consortium name="The Broad Institute Genome Sequencing Center for Infectious Disease"/>
            <person name="Wu L."/>
            <person name="Ma J."/>
        </authorList>
    </citation>
    <scope>NUCLEOTIDE SEQUENCE [LARGE SCALE GENOMIC DNA]</scope>
    <source>
        <strain evidence="3">JCM 3272</strain>
    </source>
</reference>
<organism evidence="2 3">
    <name type="scientific">Dactylosporangium salmoneum</name>
    <dbReference type="NCBI Taxonomy" id="53361"/>
    <lineage>
        <taxon>Bacteria</taxon>
        <taxon>Bacillati</taxon>
        <taxon>Actinomycetota</taxon>
        <taxon>Actinomycetes</taxon>
        <taxon>Micromonosporales</taxon>
        <taxon>Micromonosporaceae</taxon>
        <taxon>Dactylosporangium</taxon>
    </lineage>
</organism>
<feature type="domain" description="MbtH-like" evidence="1">
    <location>
        <begin position="3"/>
        <end position="53"/>
    </location>
</feature>
<dbReference type="SMART" id="SM00923">
    <property type="entry name" value="MbtH"/>
    <property type="match status" value="1"/>
</dbReference>
<dbReference type="PANTHER" id="PTHR38444:SF1">
    <property type="entry name" value="ENTEROBACTIN BIOSYNTHESIS PROTEIN YBDZ"/>
    <property type="match status" value="1"/>
</dbReference>
<dbReference type="RefSeq" id="WP_344615350.1">
    <property type="nucleotide sequence ID" value="NZ_BAAARV010000046.1"/>
</dbReference>
<dbReference type="SUPFAM" id="SSF160582">
    <property type="entry name" value="MbtH-like"/>
    <property type="match status" value="1"/>
</dbReference>
<dbReference type="InterPro" id="IPR005153">
    <property type="entry name" value="MbtH-like_dom"/>
</dbReference>
<dbReference type="Gene3D" id="3.90.820.10">
    <property type="entry name" value="Structural Genomics, Unknown Function 30-nov-00 1gh9 Mol_id"/>
    <property type="match status" value="1"/>
</dbReference>
<dbReference type="Proteomes" id="UP001501444">
    <property type="component" value="Unassembled WGS sequence"/>
</dbReference>
<evidence type="ECO:0000313" key="2">
    <source>
        <dbReference type="EMBL" id="GAA2359905.1"/>
    </source>
</evidence>
<dbReference type="InterPro" id="IPR038020">
    <property type="entry name" value="MbtH-like_sf"/>
</dbReference>
<name>A0ABP5TRT8_9ACTN</name>
<dbReference type="PANTHER" id="PTHR38444">
    <property type="entry name" value="ENTEROBACTIN BIOSYNTHESIS PROTEIN YBDZ"/>
    <property type="match status" value="1"/>
</dbReference>